<feature type="transmembrane region" description="Helical" evidence="2">
    <location>
        <begin position="319"/>
        <end position="339"/>
    </location>
</feature>
<dbReference type="PANTHER" id="PTHR18640:SF10">
    <property type="entry name" value="SODIUM_METABOLITE COTRANSPORTER BASS4, CHLOROPLASTIC-RELATED"/>
    <property type="match status" value="1"/>
</dbReference>
<keyword evidence="2" id="KW-1133">Transmembrane helix</keyword>
<dbReference type="OrthoDB" id="188035at2759"/>
<feature type="transmembrane region" description="Helical" evidence="2">
    <location>
        <begin position="218"/>
        <end position="236"/>
    </location>
</feature>
<dbReference type="InterPro" id="IPR038770">
    <property type="entry name" value="Na+/solute_symporter_sf"/>
</dbReference>
<dbReference type="InterPro" id="IPR016833">
    <property type="entry name" value="Put_Na-Bile_cotransptr"/>
</dbReference>
<feature type="transmembrane region" description="Helical" evidence="2">
    <location>
        <begin position="122"/>
        <end position="142"/>
    </location>
</feature>
<keyword evidence="2" id="KW-0812">Transmembrane</keyword>
<dbReference type="PANTHER" id="PTHR18640">
    <property type="entry name" value="SOLUTE CARRIER FAMILY 10 MEMBER 7"/>
    <property type="match status" value="1"/>
</dbReference>
<dbReference type="Gene3D" id="1.20.1530.20">
    <property type="match status" value="1"/>
</dbReference>
<feature type="transmembrane region" description="Helical" evidence="2">
    <location>
        <begin position="256"/>
        <end position="277"/>
    </location>
</feature>
<feature type="transmembrane region" description="Helical" evidence="2">
    <location>
        <begin position="149"/>
        <end position="174"/>
    </location>
</feature>
<feature type="transmembrane region" description="Helical" evidence="2">
    <location>
        <begin position="93"/>
        <end position="116"/>
    </location>
</feature>
<gene>
    <name evidence="3" type="ORF">OSTQU699_LOCUS5785</name>
</gene>
<protein>
    <submittedName>
        <fullName evidence="3">Uncharacterized protein</fullName>
    </submittedName>
</protein>
<comment type="caution">
    <text evidence="3">The sequence shown here is derived from an EMBL/GenBank/DDBJ whole genome shotgun (WGS) entry which is preliminary data.</text>
</comment>
<dbReference type="Proteomes" id="UP000708148">
    <property type="component" value="Unassembled WGS sequence"/>
</dbReference>
<proteinExistence type="predicted"/>
<evidence type="ECO:0000256" key="1">
    <source>
        <dbReference type="SAM" id="MobiDB-lite"/>
    </source>
</evidence>
<feature type="transmembrane region" description="Helical" evidence="2">
    <location>
        <begin position="186"/>
        <end position="206"/>
    </location>
</feature>
<feature type="transmembrane region" description="Helical" evidence="2">
    <location>
        <begin position="25"/>
        <end position="44"/>
    </location>
</feature>
<dbReference type="EMBL" id="CAJHUC010001260">
    <property type="protein sequence ID" value="CAD7700426.1"/>
    <property type="molecule type" value="Genomic_DNA"/>
</dbReference>
<reference evidence="3" key="1">
    <citation type="submission" date="2020-12" db="EMBL/GenBank/DDBJ databases">
        <authorList>
            <person name="Iha C."/>
        </authorList>
    </citation>
    <scope>NUCLEOTIDE SEQUENCE</scope>
</reference>
<accession>A0A8S1IZT3</accession>
<evidence type="ECO:0000313" key="3">
    <source>
        <dbReference type="EMBL" id="CAD7700426.1"/>
    </source>
</evidence>
<dbReference type="AlphaFoldDB" id="A0A8S1IZT3"/>
<evidence type="ECO:0000313" key="4">
    <source>
        <dbReference type="Proteomes" id="UP000708148"/>
    </source>
</evidence>
<feature type="transmembrane region" description="Helical" evidence="2">
    <location>
        <begin position="289"/>
        <end position="307"/>
    </location>
</feature>
<feature type="region of interest" description="Disordered" evidence="1">
    <location>
        <begin position="378"/>
        <end position="449"/>
    </location>
</feature>
<feature type="transmembrane region" description="Helical" evidence="2">
    <location>
        <begin position="56"/>
        <end position="73"/>
    </location>
</feature>
<keyword evidence="2" id="KW-0472">Membrane</keyword>
<sequence>MEAESQPSGCCGSRKMTWRWLQRQVLDHFLELGLVVATVVALVWPRPGTDLSQHKVGSFSIAQTVNICTYFAASGLSVDTRDITSAITAYRSIAYGLIAILVITPTLGFGIVMLPFEPMDFAAGLAIFVAMPTTLCSGVAMVGKARGNAALALLLTIGSTLAGVATVPFLINLITVHGHNVHIDTLPLLLKLLSTILLPLFVAMVLRELPVLQSLVKAQTQMVNLLANANMTLLVWQMLSRSRDQIVEPGRCMDVGIIIVAAVGVHIIYLVWNITAATAARLPFQEKKAVVLMASQKTLPVALAVVLFMKEDTWDQGLLSVPCILAHMVQVLIDLVIVARWASMADGPTVLESVVTSDGYVSEHGPVKGEIKVVDNPLAAKETPRDNGDQGSYGIVTVVDNGEPADSPEPHRSLQANSMSSEESFMSARTVFSNGTTHPAKETPRSEPS</sequence>
<feature type="compositionally biased region" description="Basic and acidic residues" evidence="1">
    <location>
        <begin position="439"/>
        <end position="449"/>
    </location>
</feature>
<keyword evidence="4" id="KW-1185">Reference proteome</keyword>
<feature type="compositionally biased region" description="Polar residues" evidence="1">
    <location>
        <begin position="414"/>
        <end position="424"/>
    </location>
</feature>
<dbReference type="Pfam" id="PF13593">
    <property type="entry name" value="SBF_like"/>
    <property type="match status" value="1"/>
</dbReference>
<evidence type="ECO:0000256" key="2">
    <source>
        <dbReference type="SAM" id="Phobius"/>
    </source>
</evidence>
<name>A0A8S1IZT3_9CHLO</name>
<organism evidence="3 4">
    <name type="scientific">Ostreobium quekettii</name>
    <dbReference type="NCBI Taxonomy" id="121088"/>
    <lineage>
        <taxon>Eukaryota</taxon>
        <taxon>Viridiplantae</taxon>
        <taxon>Chlorophyta</taxon>
        <taxon>core chlorophytes</taxon>
        <taxon>Ulvophyceae</taxon>
        <taxon>TCBD clade</taxon>
        <taxon>Bryopsidales</taxon>
        <taxon>Ostreobineae</taxon>
        <taxon>Ostreobiaceae</taxon>
        <taxon>Ostreobium</taxon>
    </lineage>
</organism>
<dbReference type="GO" id="GO:0009941">
    <property type="term" value="C:chloroplast envelope"/>
    <property type="evidence" value="ECO:0007669"/>
    <property type="project" value="TreeGrafter"/>
</dbReference>